<dbReference type="Pfam" id="PF01479">
    <property type="entry name" value="S4"/>
    <property type="match status" value="1"/>
</dbReference>
<dbReference type="CDD" id="cd00165">
    <property type="entry name" value="S4"/>
    <property type="match status" value="1"/>
</dbReference>
<dbReference type="InterPro" id="IPR036986">
    <property type="entry name" value="S4_RNA-bd_sf"/>
</dbReference>
<gene>
    <name evidence="6" type="ORF">EH198_21380</name>
</gene>
<dbReference type="SMART" id="SM00363">
    <property type="entry name" value="S4"/>
    <property type="match status" value="1"/>
</dbReference>
<dbReference type="AlphaFoldDB" id="A0A3N9NXU1"/>
<dbReference type="NCBIfam" id="TIGR00478">
    <property type="entry name" value="tly"/>
    <property type="match status" value="1"/>
</dbReference>
<dbReference type="PANTHER" id="PTHR32319:SF0">
    <property type="entry name" value="BACTERIAL HEMOLYSIN-LIKE PROTEIN"/>
    <property type="match status" value="1"/>
</dbReference>
<evidence type="ECO:0000256" key="3">
    <source>
        <dbReference type="PROSITE-ProRule" id="PRU00182"/>
    </source>
</evidence>
<evidence type="ECO:0000313" key="7">
    <source>
        <dbReference type="Proteomes" id="UP000282529"/>
    </source>
</evidence>
<dbReference type="InterPro" id="IPR004538">
    <property type="entry name" value="Hemolysin_A/TlyA"/>
</dbReference>
<dbReference type="Proteomes" id="UP000282529">
    <property type="component" value="Unassembled WGS sequence"/>
</dbReference>
<evidence type="ECO:0000313" key="6">
    <source>
        <dbReference type="EMBL" id="RQW08708.1"/>
    </source>
</evidence>
<comment type="similarity">
    <text evidence="2">Belongs to the TlyA family.</text>
</comment>
<keyword evidence="6" id="KW-0808">Transferase</keyword>
<dbReference type="OrthoDB" id="9784736at2"/>
<dbReference type="PIRSF" id="PIRSF005578">
    <property type="entry name" value="TlyA"/>
    <property type="match status" value="1"/>
</dbReference>
<evidence type="ECO:0000256" key="1">
    <source>
        <dbReference type="ARBA" id="ARBA00022884"/>
    </source>
</evidence>
<dbReference type="GO" id="GO:0032259">
    <property type="term" value="P:methylation"/>
    <property type="evidence" value="ECO:0007669"/>
    <property type="project" value="UniProtKB-KW"/>
</dbReference>
<keyword evidence="7" id="KW-1185">Reference proteome</keyword>
<evidence type="ECO:0000256" key="4">
    <source>
        <dbReference type="SAM" id="MobiDB-lite"/>
    </source>
</evidence>
<evidence type="ECO:0000256" key="2">
    <source>
        <dbReference type="ARBA" id="ARBA00029460"/>
    </source>
</evidence>
<dbReference type="Gene3D" id="3.40.50.150">
    <property type="entry name" value="Vaccinia Virus protein VP39"/>
    <property type="match status" value="1"/>
</dbReference>
<comment type="caution">
    <text evidence="6">The sequence shown here is derived from an EMBL/GenBank/DDBJ whole genome shotgun (WGS) entry which is preliminary data.</text>
</comment>
<dbReference type="PANTHER" id="PTHR32319">
    <property type="entry name" value="BACTERIAL HEMOLYSIN-LIKE PROTEIN"/>
    <property type="match status" value="1"/>
</dbReference>
<feature type="region of interest" description="Disordered" evidence="4">
    <location>
        <begin position="257"/>
        <end position="278"/>
    </location>
</feature>
<evidence type="ECO:0000259" key="5">
    <source>
        <dbReference type="SMART" id="SM00363"/>
    </source>
</evidence>
<organism evidence="6 7">
    <name type="scientific">Paenibacillus rhizophilus</name>
    <dbReference type="NCBI Taxonomy" id="1850366"/>
    <lineage>
        <taxon>Bacteria</taxon>
        <taxon>Bacillati</taxon>
        <taxon>Bacillota</taxon>
        <taxon>Bacilli</taxon>
        <taxon>Bacillales</taxon>
        <taxon>Paenibacillaceae</taxon>
        <taxon>Paenibacillus</taxon>
    </lineage>
</organism>
<dbReference type="PROSITE" id="PS50889">
    <property type="entry name" value="S4"/>
    <property type="match status" value="1"/>
</dbReference>
<dbReference type="Pfam" id="PF01728">
    <property type="entry name" value="FtsJ"/>
    <property type="match status" value="1"/>
</dbReference>
<keyword evidence="1 3" id="KW-0694">RNA-binding</keyword>
<proteinExistence type="inferred from homology"/>
<feature type="domain" description="RNA-binding S4" evidence="5">
    <location>
        <begin position="13"/>
        <end position="78"/>
    </location>
</feature>
<reference evidence="6 7" key="1">
    <citation type="submission" date="2018-11" db="EMBL/GenBank/DDBJ databases">
        <title>Genome sequence of strain 7197.</title>
        <authorList>
            <person name="Gao J."/>
            <person name="Sun J."/>
        </authorList>
    </citation>
    <scope>NUCLEOTIDE SEQUENCE [LARGE SCALE GENOMIC DNA]</scope>
    <source>
        <strain evidence="6 7">7197</strain>
    </source>
</reference>
<dbReference type="RefSeq" id="WP_124697541.1">
    <property type="nucleotide sequence ID" value="NZ_JBHUFE010000001.1"/>
</dbReference>
<sequence>MEHGKEKERSPKERIDVLLVEQGFYESREKAKAAIMAGLVLADEERIEKAGMKVPRSAVLKVKGAVHPYVSRGGLKLEKALRRFGIDVGGRTMLDIGASTGGFTDCALQNGAAYVYAIDVGYNQLDWSLREDKRVCVMERTNFRYMTPPDLKGSVPDFASIDVSFISLKIILPPLKALLGKPADVVALIKPQFEAGREKVGKSGVVRDPAVHREVLVNVLTMAREFGFILKGLTFSPITGGEGNIEFLAHWRLESEETQPSGEARDEGEGSGPEPLHELYGNFAALAETVVAEASGTFGGQASNHGNSSSRR</sequence>
<dbReference type="InterPro" id="IPR047048">
    <property type="entry name" value="TlyA"/>
</dbReference>
<dbReference type="InterPro" id="IPR002942">
    <property type="entry name" value="S4_RNA-bd"/>
</dbReference>
<dbReference type="EMBL" id="RQPI01000018">
    <property type="protein sequence ID" value="RQW08708.1"/>
    <property type="molecule type" value="Genomic_DNA"/>
</dbReference>
<dbReference type="SUPFAM" id="SSF55174">
    <property type="entry name" value="Alpha-L RNA-binding motif"/>
    <property type="match status" value="1"/>
</dbReference>
<protein>
    <submittedName>
        <fullName evidence="6">TlyA family RNA methyltransferase</fullName>
    </submittedName>
</protein>
<dbReference type="InterPro" id="IPR002877">
    <property type="entry name" value="RNA_MeTrfase_FtsJ_dom"/>
</dbReference>
<keyword evidence="6" id="KW-0489">Methyltransferase</keyword>
<dbReference type="GO" id="GO:0008168">
    <property type="term" value="F:methyltransferase activity"/>
    <property type="evidence" value="ECO:0007669"/>
    <property type="project" value="UniProtKB-KW"/>
</dbReference>
<dbReference type="Gene3D" id="3.10.290.10">
    <property type="entry name" value="RNA-binding S4 domain"/>
    <property type="match status" value="1"/>
</dbReference>
<dbReference type="SUPFAM" id="SSF53335">
    <property type="entry name" value="S-adenosyl-L-methionine-dependent methyltransferases"/>
    <property type="match status" value="1"/>
</dbReference>
<accession>A0A3N9NXU1</accession>
<dbReference type="GO" id="GO:0003723">
    <property type="term" value="F:RNA binding"/>
    <property type="evidence" value="ECO:0007669"/>
    <property type="project" value="UniProtKB-KW"/>
</dbReference>
<name>A0A3N9NXU1_9BACL</name>
<dbReference type="InterPro" id="IPR029063">
    <property type="entry name" value="SAM-dependent_MTases_sf"/>
</dbReference>